<protein>
    <submittedName>
        <fullName evidence="2">Putative calcium-transporting ATPase</fullName>
        <ecNumber evidence="2">3.6.3.8</ecNumber>
    </submittedName>
</protein>
<proteinExistence type="predicted"/>
<sequence length="83" mass="9255">MILAMCTSYYDASGIVKDMDYNEKMNFEQISQGMTASSLRCIAFAHKEVPEEEEVEVDQKVVLKEDGLTLLGLVGLKVHVGQE</sequence>
<evidence type="ECO:0000313" key="3">
    <source>
        <dbReference type="Proteomes" id="UP000238479"/>
    </source>
</evidence>
<dbReference type="EMBL" id="PDCK01000042">
    <property type="protein sequence ID" value="PRQ36179.1"/>
    <property type="molecule type" value="Genomic_DNA"/>
</dbReference>
<dbReference type="PANTHER" id="PTHR24093:SF434">
    <property type="entry name" value="CALCIUM-TRANSPORTING ATPASE 13, PLASMA MEMBRANE-TYPE-RELATED"/>
    <property type="match status" value="1"/>
</dbReference>
<comment type="caution">
    <text evidence="2">The sequence shown here is derived from an EMBL/GenBank/DDBJ whole genome shotgun (WGS) entry which is preliminary data.</text>
</comment>
<dbReference type="GO" id="GO:0005388">
    <property type="term" value="F:P-type calcium transporter activity"/>
    <property type="evidence" value="ECO:0007669"/>
    <property type="project" value="TreeGrafter"/>
</dbReference>
<keyword evidence="3" id="KW-1185">Reference proteome</keyword>
<dbReference type="GO" id="GO:0000166">
    <property type="term" value="F:nucleotide binding"/>
    <property type="evidence" value="ECO:0007669"/>
    <property type="project" value="InterPro"/>
</dbReference>
<dbReference type="Gene3D" id="3.40.1110.10">
    <property type="entry name" value="Calcium-transporting ATPase, cytoplasmic domain N"/>
    <property type="match status" value="1"/>
</dbReference>
<dbReference type="Gramene" id="PRQ36179">
    <property type="protein sequence ID" value="PRQ36179"/>
    <property type="gene ID" value="RchiOBHm_Chr4g0388581"/>
</dbReference>
<evidence type="ECO:0000256" key="1">
    <source>
        <dbReference type="ARBA" id="ARBA00022842"/>
    </source>
</evidence>
<dbReference type="Pfam" id="PF13246">
    <property type="entry name" value="Cation_ATPase"/>
    <property type="match status" value="1"/>
</dbReference>
<evidence type="ECO:0000313" key="2">
    <source>
        <dbReference type="EMBL" id="PRQ36179.1"/>
    </source>
</evidence>
<dbReference type="Proteomes" id="UP000238479">
    <property type="component" value="Chromosome 4"/>
</dbReference>
<dbReference type="GO" id="GO:0005886">
    <property type="term" value="C:plasma membrane"/>
    <property type="evidence" value="ECO:0007669"/>
    <property type="project" value="TreeGrafter"/>
</dbReference>
<dbReference type="InterPro" id="IPR023299">
    <property type="entry name" value="ATPase_P-typ_cyto_dom_N"/>
</dbReference>
<dbReference type="EC" id="3.6.3.8" evidence="2"/>
<dbReference type="SUPFAM" id="SSF81660">
    <property type="entry name" value="Metal cation-transporting ATPase, ATP-binding domain N"/>
    <property type="match status" value="1"/>
</dbReference>
<dbReference type="GO" id="GO:0016787">
    <property type="term" value="F:hydrolase activity"/>
    <property type="evidence" value="ECO:0007669"/>
    <property type="project" value="UniProtKB-KW"/>
</dbReference>
<name>A0A2P6QPR8_ROSCH</name>
<organism evidence="2 3">
    <name type="scientific">Rosa chinensis</name>
    <name type="common">China rose</name>
    <dbReference type="NCBI Taxonomy" id="74649"/>
    <lineage>
        <taxon>Eukaryota</taxon>
        <taxon>Viridiplantae</taxon>
        <taxon>Streptophyta</taxon>
        <taxon>Embryophyta</taxon>
        <taxon>Tracheophyta</taxon>
        <taxon>Spermatophyta</taxon>
        <taxon>Magnoliopsida</taxon>
        <taxon>eudicotyledons</taxon>
        <taxon>Gunneridae</taxon>
        <taxon>Pentapetalae</taxon>
        <taxon>rosids</taxon>
        <taxon>fabids</taxon>
        <taxon>Rosales</taxon>
        <taxon>Rosaceae</taxon>
        <taxon>Rosoideae</taxon>
        <taxon>Rosoideae incertae sedis</taxon>
        <taxon>Rosa</taxon>
    </lineage>
</organism>
<dbReference type="AlphaFoldDB" id="A0A2P6QPR8"/>
<dbReference type="STRING" id="74649.A0A2P6QPR8"/>
<keyword evidence="1" id="KW-0460">Magnesium</keyword>
<accession>A0A2P6QPR8</accession>
<gene>
    <name evidence="2" type="ORF">RchiOBHm_Chr4g0388581</name>
</gene>
<dbReference type="PANTHER" id="PTHR24093">
    <property type="entry name" value="CATION TRANSPORTING ATPASE"/>
    <property type="match status" value="1"/>
</dbReference>
<reference evidence="2 3" key="1">
    <citation type="journal article" date="2018" name="Nat. Genet.">
        <title>The Rosa genome provides new insights in the design of modern roses.</title>
        <authorList>
            <person name="Bendahmane M."/>
        </authorList>
    </citation>
    <scope>NUCLEOTIDE SEQUENCE [LARGE SCALE GENOMIC DNA]</scope>
    <source>
        <strain evidence="3">cv. Old Blush</strain>
    </source>
</reference>
<keyword evidence="2" id="KW-0378">Hydrolase</keyword>